<keyword evidence="6" id="KW-0963">Cytoplasm</keyword>
<comment type="cofactor">
    <cofactor evidence="6">
        <name>Fe(2+)</name>
        <dbReference type="ChEBI" id="CHEBI:29033"/>
    </cofactor>
    <text evidence="6">Binds 1 Fe(2+) ion per subunit.</text>
</comment>
<dbReference type="PANTHER" id="PTHR11735">
    <property type="entry name" value="TRNA N6-ADENOSINE THREONYLCARBAMOYLTRANSFERASE"/>
    <property type="match status" value="1"/>
</dbReference>
<dbReference type="Proteomes" id="UP000176421">
    <property type="component" value="Unassembled WGS sequence"/>
</dbReference>
<evidence type="ECO:0000256" key="4">
    <source>
        <dbReference type="ARBA" id="ARBA00023315"/>
    </source>
</evidence>
<dbReference type="InterPro" id="IPR022450">
    <property type="entry name" value="TsaD"/>
</dbReference>
<feature type="binding site" evidence="6">
    <location>
        <position position="349"/>
    </location>
    <ligand>
        <name>substrate</name>
    </ligand>
</feature>
<comment type="caution">
    <text evidence="6">Lacks conserved residue(s) required for the propagation of feature annotation.</text>
</comment>
<comment type="subcellular location">
    <subcellularLocation>
        <location evidence="6">Cytoplasm</location>
    </subcellularLocation>
</comment>
<evidence type="ECO:0000313" key="9">
    <source>
        <dbReference type="Proteomes" id="UP000176421"/>
    </source>
</evidence>
<protein>
    <recommendedName>
        <fullName evidence="6">tRNA N6-adenosine threonylcarbamoyltransferase</fullName>
        <ecNumber evidence="6">2.3.1.234</ecNumber>
    </recommendedName>
    <alternativeName>
        <fullName evidence="6">N6-L-threonylcarbamoyladenine synthase</fullName>
        <shortName evidence="6">t(6)A synthase</shortName>
    </alternativeName>
    <alternativeName>
        <fullName evidence="6">t(6)A37 threonylcarbamoyladenosine biosynthesis protein TsaD</fullName>
    </alternativeName>
    <alternativeName>
        <fullName evidence="6">tRNA threonylcarbamoyladenosine biosynthesis protein TsaD</fullName>
    </alternativeName>
</protein>
<dbReference type="STRING" id="1802206.A3D35_00930"/>
<dbReference type="Gene3D" id="3.30.420.40">
    <property type="match status" value="3"/>
</dbReference>
<dbReference type="AlphaFoldDB" id="A0A1G2I2D6"/>
<feature type="binding site" evidence="6">
    <location>
        <position position="379"/>
    </location>
    <ligand>
        <name>Fe cation</name>
        <dbReference type="ChEBI" id="CHEBI:24875"/>
    </ligand>
</feature>
<evidence type="ECO:0000256" key="2">
    <source>
        <dbReference type="ARBA" id="ARBA00022694"/>
    </source>
</evidence>
<keyword evidence="6" id="KW-0408">Iron</keyword>
<feature type="domain" description="Gcp-like" evidence="7">
    <location>
        <begin position="46"/>
        <end position="91"/>
    </location>
</feature>
<dbReference type="GO" id="GO:0061711">
    <property type="term" value="F:tRNA N(6)-L-threonylcarbamoyladenine synthase activity"/>
    <property type="evidence" value="ECO:0007669"/>
    <property type="project" value="UniProtKB-EC"/>
</dbReference>
<dbReference type="EC" id="2.3.1.234" evidence="6"/>
<keyword evidence="4 6" id="KW-0012">Acyltransferase</keyword>
<feature type="binding site" evidence="6">
    <location>
        <position position="243"/>
    </location>
    <ligand>
        <name>substrate</name>
    </ligand>
</feature>
<keyword evidence="3 6" id="KW-0479">Metal-binding</keyword>
<organism evidence="8 9">
    <name type="scientific">Candidatus Staskawiczbacteria bacterium RIFCSPHIGHO2_02_FULL_34_9</name>
    <dbReference type="NCBI Taxonomy" id="1802206"/>
    <lineage>
        <taxon>Bacteria</taxon>
        <taxon>Candidatus Staskawicziibacteriota</taxon>
    </lineage>
</organism>
<reference evidence="8 9" key="1">
    <citation type="journal article" date="2016" name="Nat. Commun.">
        <title>Thousands of microbial genomes shed light on interconnected biogeochemical processes in an aquifer system.</title>
        <authorList>
            <person name="Anantharaman K."/>
            <person name="Brown C.T."/>
            <person name="Hug L.A."/>
            <person name="Sharon I."/>
            <person name="Castelle C.J."/>
            <person name="Probst A.J."/>
            <person name="Thomas B.C."/>
            <person name="Singh A."/>
            <person name="Wilkins M.J."/>
            <person name="Karaoz U."/>
            <person name="Brodie E.L."/>
            <person name="Williams K.H."/>
            <person name="Hubbard S.S."/>
            <person name="Banfield J.F."/>
        </authorList>
    </citation>
    <scope>NUCLEOTIDE SEQUENCE [LARGE SCALE GENOMIC DNA]</scope>
</reference>
<sequence>MIILAIETSCDDTGIAVLEVHPVKSAKGGAPIKSGQFDWARKPNFKVLSNVVSSQIKIHQQYGGVFPMVATREHQKNLAPVLIKSLKEAKLLKAKKIINKIEDNKIKEIFEKEPELYKFTKKLLESYEKPEVDFIAVTYGPGLEPCLWTGVNFARALSYYWEIPIIPVNHIEAHILVNFMNHKTWNMKQVFPALSLIVSGGHTQLIFIENIGKYKIIGETRDDAAGECFDKAAKILGLEYPGGPQITALAAISQKNAEQTQNNAENSSFVPHKLPRPMMHSKDYDFSFSGLKTAVLYETRGKKLTKDYIANVCFEVQQAIIDVLLKKTIQAAKDYKVKTIILGGGVSANKELRKQFNYSLQTTNYKLNLLVPPVNLSTDNGLMIAVAGYFHRNKTTPWQKLKANANLRINR</sequence>
<evidence type="ECO:0000256" key="3">
    <source>
        <dbReference type="ARBA" id="ARBA00022723"/>
    </source>
</evidence>
<dbReference type="GO" id="GO:0005506">
    <property type="term" value="F:iron ion binding"/>
    <property type="evidence" value="ECO:0007669"/>
    <property type="project" value="UniProtKB-UniRule"/>
</dbReference>
<dbReference type="HAMAP" id="MF_01445">
    <property type="entry name" value="TsaD"/>
    <property type="match status" value="1"/>
</dbReference>
<evidence type="ECO:0000259" key="7">
    <source>
        <dbReference type="Pfam" id="PF00814"/>
    </source>
</evidence>
<gene>
    <name evidence="6" type="primary">tsaD</name>
    <name evidence="8" type="ORF">A3D35_00930</name>
</gene>
<feature type="domain" description="Gcp-like" evidence="7">
    <location>
        <begin position="128"/>
        <end position="385"/>
    </location>
</feature>
<dbReference type="InterPro" id="IPR000905">
    <property type="entry name" value="Gcp-like_dom"/>
</dbReference>
<feature type="binding site" evidence="6">
    <location>
        <begin position="197"/>
        <end position="201"/>
    </location>
    <ligand>
        <name>substrate</name>
    </ligand>
</feature>
<feature type="binding site" evidence="6">
    <location>
        <position position="174"/>
    </location>
    <ligand>
        <name>Fe cation</name>
        <dbReference type="ChEBI" id="CHEBI:24875"/>
    </ligand>
</feature>
<dbReference type="InterPro" id="IPR017861">
    <property type="entry name" value="KAE1/TsaD"/>
</dbReference>
<dbReference type="EMBL" id="MHOS01000020">
    <property type="protein sequence ID" value="OGZ68590.1"/>
    <property type="molecule type" value="Genomic_DNA"/>
</dbReference>
<dbReference type="SUPFAM" id="SSF53067">
    <property type="entry name" value="Actin-like ATPase domain"/>
    <property type="match status" value="3"/>
</dbReference>
<name>A0A1G2I2D6_9BACT</name>
<evidence type="ECO:0000256" key="5">
    <source>
        <dbReference type="ARBA" id="ARBA00048117"/>
    </source>
</evidence>
<comment type="similarity">
    <text evidence="6">Belongs to the KAE1 / TsaD family.</text>
</comment>
<evidence type="ECO:0000313" key="8">
    <source>
        <dbReference type="EMBL" id="OGZ68590.1"/>
    </source>
</evidence>
<feature type="binding site" evidence="6">
    <location>
        <position position="230"/>
    </location>
    <ligand>
        <name>substrate</name>
    </ligand>
</feature>
<dbReference type="PANTHER" id="PTHR11735:SF6">
    <property type="entry name" value="TRNA N6-ADENOSINE THREONYLCARBAMOYLTRANSFERASE, MITOCHONDRIAL"/>
    <property type="match status" value="1"/>
</dbReference>
<dbReference type="GO" id="GO:0002949">
    <property type="term" value="P:tRNA threonylcarbamoyladenosine modification"/>
    <property type="evidence" value="ECO:0007669"/>
    <property type="project" value="UniProtKB-UniRule"/>
</dbReference>
<keyword evidence="1 6" id="KW-0808">Transferase</keyword>
<feature type="binding site" evidence="6">
    <location>
        <position position="170"/>
    </location>
    <ligand>
        <name>Fe cation</name>
        <dbReference type="ChEBI" id="CHEBI:24875"/>
    </ligand>
</feature>
<accession>A0A1G2I2D6</accession>
<proteinExistence type="inferred from homology"/>
<keyword evidence="2 6" id="KW-0819">tRNA processing</keyword>
<dbReference type="InterPro" id="IPR043129">
    <property type="entry name" value="ATPase_NBD"/>
</dbReference>
<evidence type="ECO:0000256" key="6">
    <source>
        <dbReference type="HAMAP-Rule" id="MF_01445"/>
    </source>
</evidence>
<dbReference type="Pfam" id="PF00814">
    <property type="entry name" value="TsaD"/>
    <property type="match status" value="2"/>
</dbReference>
<evidence type="ECO:0000256" key="1">
    <source>
        <dbReference type="ARBA" id="ARBA00022679"/>
    </source>
</evidence>
<dbReference type="GO" id="GO:0005737">
    <property type="term" value="C:cytoplasm"/>
    <property type="evidence" value="ECO:0007669"/>
    <property type="project" value="UniProtKB-SubCell"/>
</dbReference>
<comment type="function">
    <text evidence="6">Required for the formation of a threonylcarbamoyl group on adenosine at position 37 (t(6)A37) in tRNAs that read codons beginning with adenine. Is involved in the transfer of the threonylcarbamoyl moiety of threonylcarbamoyl-AMP (TC-AMP) to the N6 group of A37, together with TsaE and TsaB. TsaD likely plays a direct catalytic role in this reaction.</text>
</comment>
<comment type="catalytic activity">
    <reaction evidence="5 6">
        <text>L-threonylcarbamoyladenylate + adenosine(37) in tRNA = N(6)-L-threonylcarbamoyladenosine(37) in tRNA + AMP + H(+)</text>
        <dbReference type="Rhea" id="RHEA:37059"/>
        <dbReference type="Rhea" id="RHEA-COMP:10162"/>
        <dbReference type="Rhea" id="RHEA-COMP:10163"/>
        <dbReference type="ChEBI" id="CHEBI:15378"/>
        <dbReference type="ChEBI" id="CHEBI:73682"/>
        <dbReference type="ChEBI" id="CHEBI:74411"/>
        <dbReference type="ChEBI" id="CHEBI:74418"/>
        <dbReference type="ChEBI" id="CHEBI:456215"/>
        <dbReference type="EC" id="2.3.1.234"/>
    </reaction>
</comment>
<dbReference type="NCBIfam" id="TIGR00329">
    <property type="entry name" value="gcp_kae1"/>
    <property type="match status" value="1"/>
</dbReference>
<comment type="caution">
    <text evidence="8">The sequence shown here is derived from an EMBL/GenBank/DDBJ whole genome shotgun (WGS) entry which is preliminary data.</text>
</comment>